<dbReference type="InterPro" id="IPR043502">
    <property type="entry name" value="DNA/RNA_pol_sf"/>
</dbReference>
<evidence type="ECO:0000313" key="2">
    <source>
        <dbReference type="Ensembl" id="ENSNMLP00000013180.1"/>
    </source>
</evidence>
<organism evidence="2 3">
    <name type="scientific">Neogobius melanostomus</name>
    <name type="common">round goby</name>
    <dbReference type="NCBI Taxonomy" id="47308"/>
    <lineage>
        <taxon>Eukaryota</taxon>
        <taxon>Metazoa</taxon>
        <taxon>Chordata</taxon>
        <taxon>Craniata</taxon>
        <taxon>Vertebrata</taxon>
        <taxon>Euteleostomi</taxon>
        <taxon>Actinopterygii</taxon>
        <taxon>Neopterygii</taxon>
        <taxon>Teleostei</taxon>
        <taxon>Neoteleostei</taxon>
        <taxon>Acanthomorphata</taxon>
        <taxon>Gobiaria</taxon>
        <taxon>Gobiiformes</taxon>
        <taxon>Gobioidei</taxon>
        <taxon>Gobiidae</taxon>
        <taxon>Benthophilinae</taxon>
        <taxon>Neogobiini</taxon>
        <taxon>Neogobius</taxon>
    </lineage>
</organism>
<dbReference type="Proteomes" id="UP000694523">
    <property type="component" value="Unplaced"/>
</dbReference>
<sequence>MNEVVDTFNKFFVDVGPNLAAKITNVENYNCELIDTNPLSMFLKPVEEKEILDIVKGCKNKTSTDYHDMDMKTLKTVIESISKPLTYICNLSLQTGQFPDGMKVAKVIPLFKAGDKHLFTNYRPVSLLPQFSKILEKVYNSRLDSFIERCNLLSDNQFGFRNNHSTSHALFDIIEEITNAVDNKKYAIGLFIDLSKAFDTINYDILINKLEHYGIRGVALQWVTSYLKNRKQCVKIGDYRSSCRQIVCGLPQGSILGPKLFNMYINDICKTSQVLKFILFADDTNIFASGDDLQQLCRIVNLELKSVNKWFKQNKLSLNLSKSKMMIFGNCNSNAQEAIQIEGVVIERVHEIKFLGVIIDDRITWKAHIKYISTKISRSISVIAKAKHILNIKALHILYCSLILPYLYYCTVVWGSTYKNTLKPIVLLQKRAIRVIHKVGFLDHTNSLFLKSKIMKFCDIVEFQTVQMLYKARYKLLPGQIQRRFQERTGCYELRDELNFRTQKHSSTLKSFSPTVNGVQLWNKLEMELKRSPNINLFKYKYKQKTFEIYREQEMCCH</sequence>
<proteinExistence type="predicted"/>
<accession>A0A8C6WKA5</accession>
<keyword evidence="3" id="KW-1185">Reference proteome</keyword>
<name>A0A8C6WKA5_9GOBI</name>
<dbReference type="Ensembl" id="ENSNMLT00000014840.1">
    <property type="protein sequence ID" value="ENSNMLP00000013180.1"/>
    <property type="gene ID" value="ENSNMLG00000008861.1"/>
</dbReference>
<dbReference type="SUPFAM" id="SSF56672">
    <property type="entry name" value="DNA/RNA polymerases"/>
    <property type="match status" value="1"/>
</dbReference>
<feature type="domain" description="Reverse transcriptase" evidence="1">
    <location>
        <begin position="91"/>
        <end position="359"/>
    </location>
</feature>
<evidence type="ECO:0000259" key="1">
    <source>
        <dbReference type="PROSITE" id="PS50878"/>
    </source>
</evidence>
<dbReference type="PANTHER" id="PTHR33332">
    <property type="entry name" value="REVERSE TRANSCRIPTASE DOMAIN-CONTAINING PROTEIN"/>
    <property type="match status" value="1"/>
</dbReference>
<dbReference type="InterPro" id="IPR000477">
    <property type="entry name" value="RT_dom"/>
</dbReference>
<dbReference type="PROSITE" id="PS50878">
    <property type="entry name" value="RT_POL"/>
    <property type="match status" value="1"/>
</dbReference>
<dbReference type="AlphaFoldDB" id="A0A8C6WKA5"/>
<dbReference type="Pfam" id="PF00078">
    <property type="entry name" value="RVT_1"/>
    <property type="match status" value="1"/>
</dbReference>
<protein>
    <recommendedName>
        <fullName evidence="1">Reverse transcriptase domain-containing protein</fullName>
    </recommendedName>
</protein>
<reference evidence="2" key="1">
    <citation type="submission" date="2025-08" db="UniProtKB">
        <authorList>
            <consortium name="Ensembl"/>
        </authorList>
    </citation>
    <scope>IDENTIFICATION</scope>
</reference>
<reference evidence="2" key="2">
    <citation type="submission" date="2025-09" db="UniProtKB">
        <authorList>
            <consortium name="Ensembl"/>
        </authorList>
    </citation>
    <scope>IDENTIFICATION</scope>
</reference>
<evidence type="ECO:0000313" key="3">
    <source>
        <dbReference type="Proteomes" id="UP000694523"/>
    </source>
</evidence>
<dbReference type="CDD" id="cd01650">
    <property type="entry name" value="RT_nLTR_like"/>
    <property type="match status" value="1"/>
</dbReference>